<keyword evidence="2 4" id="KW-0238">DNA-binding</keyword>
<dbReference type="InterPro" id="IPR001647">
    <property type="entry name" value="HTH_TetR"/>
</dbReference>
<evidence type="ECO:0000256" key="1">
    <source>
        <dbReference type="ARBA" id="ARBA00023015"/>
    </source>
</evidence>
<evidence type="ECO:0000256" key="2">
    <source>
        <dbReference type="ARBA" id="ARBA00023125"/>
    </source>
</evidence>
<comment type="caution">
    <text evidence="6">The sequence shown here is derived from an EMBL/GenBank/DDBJ whole genome shotgun (WGS) entry which is preliminary data.</text>
</comment>
<dbReference type="Pfam" id="PF00440">
    <property type="entry name" value="TetR_N"/>
    <property type="match status" value="1"/>
</dbReference>
<dbReference type="PANTHER" id="PTHR47506:SF6">
    <property type="entry name" value="HTH-TYPE TRANSCRIPTIONAL REPRESSOR NEMR"/>
    <property type="match status" value="1"/>
</dbReference>
<accession>A0A2I9D295</accession>
<sequence>MTSPAQERLLHAAHTLFSGRSIHRVSIDDIVREAGSTKATLYRHYRSKDDLLLAVMRWESQAWLHGFQDNVARLEPHPARQLLVVVDALAGGWARPGFRGCVLTRLVLEQADPDHPAGQVLEDHQRRVREYLAVLARRAGRPEPDRLAAELHLVLEGAALLAGVGRDREAFSRARAIAGQLLGDPVYGEKADGA</sequence>
<feature type="DNA-binding region" description="H-T-H motif" evidence="4">
    <location>
        <begin position="26"/>
        <end position="45"/>
    </location>
</feature>
<dbReference type="SUPFAM" id="SSF48498">
    <property type="entry name" value="Tetracyclin repressor-like, C-terminal domain"/>
    <property type="match status" value="1"/>
</dbReference>
<reference evidence="7" key="1">
    <citation type="submission" date="2018-01" db="EMBL/GenBank/DDBJ databases">
        <title>Draft Genome Sequence of the Radioresistant Bacterium Deinococcus aerius TR0125, Isolated from the Higher Atmosphere above Japan.</title>
        <authorList>
            <person name="Satoh K."/>
            <person name="Arai H."/>
            <person name="Sanzen T."/>
            <person name="Kawaguchi Y."/>
            <person name="Hayashi H."/>
            <person name="Yokobori S."/>
            <person name="Yamagishi A."/>
            <person name="Oono Y."/>
            <person name="Narumi I."/>
        </authorList>
    </citation>
    <scope>NUCLEOTIDE SEQUENCE [LARGE SCALE GENOMIC DNA]</scope>
    <source>
        <strain evidence="7">TR0125</strain>
    </source>
</reference>
<keyword evidence="1" id="KW-0805">Transcription regulation</keyword>
<evidence type="ECO:0000313" key="7">
    <source>
        <dbReference type="Proteomes" id="UP000236569"/>
    </source>
</evidence>
<gene>
    <name evidence="6" type="ORF">DAERI_020173</name>
</gene>
<name>A0A2I9D295_9DEIO</name>
<keyword evidence="7" id="KW-1185">Reference proteome</keyword>
<proteinExistence type="predicted"/>
<protein>
    <submittedName>
        <fullName evidence="6">Transcriptional regulator, TetR family</fullName>
    </submittedName>
</protein>
<dbReference type="RefSeq" id="WP_103128079.1">
    <property type="nucleotide sequence ID" value="NZ_BFAG01000002.1"/>
</dbReference>
<dbReference type="AlphaFoldDB" id="A0A2I9D295"/>
<dbReference type="PRINTS" id="PR00455">
    <property type="entry name" value="HTHTETR"/>
</dbReference>
<dbReference type="InterPro" id="IPR009057">
    <property type="entry name" value="Homeodomain-like_sf"/>
</dbReference>
<evidence type="ECO:0000313" key="6">
    <source>
        <dbReference type="EMBL" id="GBF04576.1"/>
    </source>
</evidence>
<dbReference type="InterPro" id="IPR036271">
    <property type="entry name" value="Tet_transcr_reg_TetR-rel_C_sf"/>
</dbReference>
<dbReference type="EMBL" id="BFAG01000002">
    <property type="protein sequence ID" value="GBF04576.1"/>
    <property type="molecule type" value="Genomic_DNA"/>
</dbReference>
<evidence type="ECO:0000256" key="3">
    <source>
        <dbReference type="ARBA" id="ARBA00023163"/>
    </source>
</evidence>
<keyword evidence="3" id="KW-0804">Transcription</keyword>
<dbReference type="OrthoDB" id="116240at2"/>
<dbReference type="Proteomes" id="UP000236569">
    <property type="component" value="Unassembled WGS sequence"/>
</dbReference>
<organism evidence="6 7">
    <name type="scientific">Deinococcus aerius</name>
    <dbReference type="NCBI Taxonomy" id="200253"/>
    <lineage>
        <taxon>Bacteria</taxon>
        <taxon>Thermotogati</taxon>
        <taxon>Deinococcota</taxon>
        <taxon>Deinococci</taxon>
        <taxon>Deinococcales</taxon>
        <taxon>Deinococcaceae</taxon>
        <taxon>Deinococcus</taxon>
    </lineage>
</organism>
<feature type="domain" description="HTH tetR-type" evidence="5">
    <location>
        <begin position="3"/>
        <end position="63"/>
    </location>
</feature>
<dbReference type="Gene3D" id="1.10.357.10">
    <property type="entry name" value="Tetracycline Repressor, domain 2"/>
    <property type="match status" value="1"/>
</dbReference>
<dbReference type="PROSITE" id="PS50977">
    <property type="entry name" value="HTH_TETR_2"/>
    <property type="match status" value="1"/>
</dbReference>
<dbReference type="SUPFAM" id="SSF46689">
    <property type="entry name" value="Homeodomain-like"/>
    <property type="match status" value="1"/>
</dbReference>
<dbReference type="GO" id="GO:0003677">
    <property type="term" value="F:DNA binding"/>
    <property type="evidence" value="ECO:0007669"/>
    <property type="project" value="UniProtKB-UniRule"/>
</dbReference>
<dbReference type="PANTHER" id="PTHR47506">
    <property type="entry name" value="TRANSCRIPTIONAL REGULATORY PROTEIN"/>
    <property type="match status" value="1"/>
</dbReference>
<evidence type="ECO:0000259" key="5">
    <source>
        <dbReference type="PROSITE" id="PS50977"/>
    </source>
</evidence>
<evidence type="ECO:0000256" key="4">
    <source>
        <dbReference type="PROSITE-ProRule" id="PRU00335"/>
    </source>
</evidence>